<dbReference type="Gene3D" id="1.10.1660.10">
    <property type="match status" value="1"/>
</dbReference>
<dbReference type="AlphaFoldDB" id="A0A6I3RZP5"/>
<accession>A0A6I3RZP5</accession>
<organism evidence="1 2">
    <name type="scientific">Parasutterella excrementihominis</name>
    <dbReference type="NCBI Taxonomy" id="487175"/>
    <lineage>
        <taxon>Bacteria</taxon>
        <taxon>Pseudomonadati</taxon>
        <taxon>Pseudomonadota</taxon>
        <taxon>Betaproteobacteria</taxon>
        <taxon>Burkholderiales</taxon>
        <taxon>Sutterellaceae</taxon>
        <taxon>Parasutterella</taxon>
    </lineage>
</organism>
<dbReference type="Pfam" id="PF13411">
    <property type="entry name" value="MerR_1"/>
    <property type="match status" value="1"/>
</dbReference>
<dbReference type="GeneID" id="43348925"/>
<dbReference type="GO" id="GO:0003677">
    <property type="term" value="F:DNA binding"/>
    <property type="evidence" value="ECO:0007669"/>
    <property type="project" value="InterPro"/>
</dbReference>
<reference evidence="1 2" key="1">
    <citation type="journal article" date="2019" name="Nat. Med.">
        <title>A library of human gut bacterial isolates paired with longitudinal multiomics data enables mechanistic microbiome research.</title>
        <authorList>
            <person name="Poyet M."/>
            <person name="Groussin M."/>
            <person name="Gibbons S.M."/>
            <person name="Avila-Pacheco J."/>
            <person name="Jiang X."/>
            <person name="Kearney S.M."/>
            <person name="Perrotta A.R."/>
            <person name="Berdy B."/>
            <person name="Zhao S."/>
            <person name="Lieberman T.D."/>
            <person name="Swanson P.K."/>
            <person name="Smith M."/>
            <person name="Roesemann S."/>
            <person name="Alexander J.E."/>
            <person name="Rich S.A."/>
            <person name="Livny J."/>
            <person name="Vlamakis H."/>
            <person name="Clish C."/>
            <person name="Bullock K."/>
            <person name="Deik A."/>
            <person name="Scott J."/>
            <person name="Pierce K.A."/>
            <person name="Xavier R.J."/>
            <person name="Alm E.J."/>
        </authorList>
    </citation>
    <scope>NUCLEOTIDE SEQUENCE [LARGE SCALE GENOMIC DNA]</scope>
    <source>
        <strain evidence="1 2">BIOML-A2</strain>
    </source>
</reference>
<evidence type="ECO:0000313" key="2">
    <source>
        <dbReference type="Proteomes" id="UP000462362"/>
    </source>
</evidence>
<dbReference type="InterPro" id="IPR009061">
    <property type="entry name" value="DNA-bd_dom_put_sf"/>
</dbReference>
<protein>
    <submittedName>
        <fullName evidence="1">MerR family transcriptional regulator</fullName>
    </submittedName>
</protein>
<name>A0A6I3RZP5_9BURK</name>
<proteinExistence type="predicted"/>
<gene>
    <name evidence="1" type="ORF">GMD42_04100</name>
</gene>
<dbReference type="SUPFAM" id="SSF46955">
    <property type="entry name" value="Putative DNA-binding domain"/>
    <property type="match status" value="1"/>
</dbReference>
<dbReference type="InterPro" id="IPR000551">
    <property type="entry name" value="MerR-type_HTH_dom"/>
</dbReference>
<evidence type="ECO:0000313" key="1">
    <source>
        <dbReference type="EMBL" id="MTU42817.1"/>
    </source>
</evidence>
<comment type="caution">
    <text evidence="1">The sequence shown here is derived from an EMBL/GenBank/DDBJ whole genome shotgun (WGS) entry which is preliminary data.</text>
</comment>
<sequence>MPRKKKLPELPPIPSKRYFPIREASALCGVKDYVLRFWEKEFSQLRPMKRGSQRAYRAKDILIARRIRELLYGDGYRIDAAREILNKEDREAKAGASAPQLPETSFPGFEGAGTFSQAEIDWEEFDSVVYNLEKIEEFLHN</sequence>
<dbReference type="Proteomes" id="UP000462362">
    <property type="component" value="Unassembled WGS sequence"/>
</dbReference>
<dbReference type="GO" id="GO:0006355">
    <property type="term" value="P:regulation of DNA-templated transcription"/>
    <property type="evidence" value="ECO:0007669"/>
    <property type="project" value="InterPro"/>
</dbReference>
<dbReference type="EMBL" id="WNCL01000008">
    <property type="protein sequence ID" value="MTU42817.1"/>
    <property type="molecule type" value="Genomic_DNA"/>
</dbReference>
<dbReference type="RefSeq" id="WP_008811491.1">
    <property type="nucleotide sequence ID" value="NZ_CAJUON010000016.1"/>
</dbReference>
<dbReference type="PROSITE" id="PS50937">
    <property type="entry name" value="HTH_MERR_2"/>
    <property type="match status" value="1"/>
</dbReference>